<protein>
    <submittedName>
        <fullName evidence="7">G-protein beta WD-40 repeat</fullName>
    </submittedName>
    <submittedName>
        <fullName evidence="8">U3 snoRNP-associated-like protein</fullName>
    </submittedName>
</protein>
<feature type="repeat" description="WD" evidence="5">
    <location>
        <begin position="356"/>
        <end position="377"/>
    </location>
</feature>
<feature type="compositionally biased region" description="Basic and acidic residues" evidence="6">
    <location>
        <begin position="41"/>
        <end position="52"/>
    </location>
</feature>
<evidence type="ECO:0000256" key="6">
    <source>
        <dbReference type="SAM" id="MobiDB-lite"/>
    </source>
</evidence>
<dbReference type="InterPro" id="IPR036322">
    <property type="entry name" value="WD40_repeat_dom_sf"/>
</dbReference>
<dbReference type="SUPFAM" id="SSF50978">
    <property type="entry name" value="WD40 repeat-like"/>
    <property type="match status" value="1"/>
</dbReference>
<reference evidence="7" key="2">
    <citation type="journal article" date="2014" name="BMC Genomics">
        <title>An improved genome of the model marine alga Ostreococcus tauri unfolds by assessing Illumina de novo assemblies.</title>
        <authorList>
            <person name="Blanc-Mathieu R."/>
            <person name="Verhelst B."/>
            <person name="Derelle E."/>
            <person name="Rombauts S."/>
            <person name="Bouget F.Y."/>
            <person name="Carre I."/>
            <person name="Chateau A."/>
            <person name="Eyre-Walker A."/>
            <person name="Grimsley N."/>
            <person name="Moreau H."/>
            <person name="Piegu B."/>
            <person name="Rivals E."/>
            <person name="Schackwitz W."/>
            <person name="Van de Peer Y."/>
            <person name="Piganeau G."/>
        </authorList>
    </citation>
    <scope>NUCLEOTIDE SEQUENCE</scope>
    <source>
        <strain evidence="7">RCC4221</strain>
    </source>
</reference>
<dbReference type="RefSeq" id="XP_003080277.1">
    <property type="nucleotide sequence ID" value="XM_003080229.1"/>
</dbReference>
<dbReference type="InterPro" id="IPR020472">
    <property type="entry name" value="WD40_PAC1"/>
</dbReference>
<evidence type="ECO:0000256" key="1">
    <source>
        <dbReference type="ARBA" id="ARBA00004123"/>
    </source>
</evidence>
<organism evidence="7 9">
    <name type="scientific">Ostreococcus tauri</name>
    <name type="common">Marine green alga</name>
    <dbReference type="NCBI Taxonomy" id="70448"/>
    <lineage>
        <taxon>Eukaryota</taxon>
        <taxon>Viridiplantae</taxon>
        <taxon>Chlorophyta</taxon>
        <taxon>Mamiellophyceae</taxon>
        <taxon>Mamiellales</taxon>
        <taxon>Bathycoccaceae</taxon>
        <taxon>Ostreococcus</taxon>
    </lineage>
</organism>
<dbReference type="GeneID" id="9836635"/>
<evidence type="ECO:0000256" key="2">
    <source>
        <dbReference type="ARBA" id="ARBA00022574"/>
    </source>
</evidence>
<dbReference type="EMBL" id="CAID01000007">
    <property type="protein sequence ID" value="CAL54444.1"/>
    <property type="molecule type" value="Genomic_DNA"/>
</dbReference>
<dbReference type="InterPro" id="IPR015943">
    <property type="entry name" value="WD40/YVTN_repeat-like_dom_sf"/>
</dbReference>
<dbReference type="InterPro" id="IPR001680">
    <property type="entry name" value="WD40_rpt"/>
</dbReference>
<dbReference type="GO" id="GO:0034511">
    <property type="term" value="F:U3 snoRNA binding"/>
    <property type="evidence" value="ECO:0007669"/>
    <property type="project" value="InterPro"/>
</dbReference>
<dbReference type="SMART" id="SM00320">
    <property type="entry name" value="WD40"/>
    <property type="match status" value="6"/>
</dbReference>
<evidence type="ECO:0000313" key="7">
    <source>
        <dbReference type="EMBL" id="CAL54444.1"/>
    </source>
</evidence>
<feature type="repeat" description="WD" evidence="5">
    <location>
        <begin position="253"/>
        <end position="294"/>
    </location>
</feature>
<feature type="repeat" description="WD" evidence="5">
    <location>
        <begin position="149"/>
        <end position="190"/>
    </location>
</feature>
<dbReference type="PANTHER" id="PTHR19865:SF0">
    <property type="entry name" value="U3 SMALL NUCLEOLAR RNA-INTERACTING PROTEIN 2"/>
    <property type="match status" value="1"/>
</dbReference>
<dbReference type="OrthoDB" id="189968at2759"/>
<evidence type="ECO:0000256" key="4">
    <source>
        <dbReference type="ARBA" id="ARBA00023242"/>
    </source>
</evidence>
<dbReference type="STRING" id="70448.Q015I5"/>
<accession>A0A454XRN2</accession>
<dbReference type="PRINTS" id="PR00320">
    <property type="entry name" value="GPROTEINBRPT"/>
</dbReference>
<dbReference type="FunCoup" id="Q015I5">
    <property type="interactions" value="1555"/>
</dbReference>
<dbReference type="PROSITE" id="PS50082">
    <property type="entry name" value="WD_REPEATS_2"/>
    <property type="match status" value="4"/>
</dbReference>
<keyword evidence="4" id="KW-0539">Nucleus</keyword>
<dbReference type="InterPro" id="IPR039241">
    <property type="entry name" value="Rrp9-like"/>
</dbReference>
<dbReference type="PROSITE" id="PS00678">
    <property type="entry name" value="WD_REPEATS_1"/>
    <property type="match status" value="1"/>
</dbReference>
<reference evidence="8" key="3">
    <citation type="submission" date="2017-04" db="EMBL/GenBank/DDBJ databases">
        <title>Population genomics of picophytoplankton unveils novel chromosome hypervariability.</title>
        <authorList>
            <consortium name="DOE Joint Genome Institute"/>
            <person name="Blanc-Mathieu R."/>
            <person name="Krasovec M."/>
            <person name="Hebrard M."/>
            <person name="Yau S."/>
            <person name="Desgranges E."/>
            <person name="Martin J."/>
            <person name="Schackwitz W."/>
            <person name="Kuo A."/>
            <person name="Salin G."/>
            <person name="Donnadieu C."/>
            <person name="Desdevises Y."/>
            <person name="Sanchez-Ferandin S."/>
            <person name="Moreau H."/>
            <person name="Rivals E."/>
            <person name="Grigoriev I.V."/>
            <person name="Grimsley N."/>
            <person name="Eyre-Walker A."/>
            <person name="Piganeau G."/>
        </authorList>
    </citation>
    <scope>NUCLEOTIDE SEQUENCE [LARGE SCALE GENOMIC DNA]</scope>
    <source>
        <strain evidence="8">RCC 1115</strain>
    </source>
</reference>
<keyword evidence="2 5" id="KW-0853">WD repeat</keyword>
<sequence>MAPNARAGDRAGRRARATGDANDADDAEREANETLDDEDERSGVARARREAMETGEGSDAEAAAEAEAAARETVQEKRIRLAKAYLERLREEAAAEDTDEEEEDGEGKNLDSHARLAGRLMMEAQKKSGHQREAIADRVRVSARASGTWRGHKRAVTGVALTEDDRTAYSVSKDGSIFMWDIETEKRTRFPRTPDVVVDPLQGGGGPQAPPKCGSHVMLCCAVSGDRNLFATGGADKRVHVWDTRTMTHVTAFAGHRGAITGLGFRHGTGQLFSCSEDRTVKIWSLDDMAYVDTLFGHQERCIGLDTQRRERLVTVGADRATRFWKVPEDSQLVLRPPQGGGQAESCAFTAHDHWLTGSQDGTVAIWNTQRKRAAQSWENVHGFRDVVAPRGFSDTDAKTAQEQREAAQVSSGISSKNDGGVGDMASWVSAVHVGKGTDFAASGAADGAIRLWKTSHEGEPLVPLDCLPARGFVNAIQVASTGRFVLAGMGQEPRLGRWGRDSGAKNGLVLHPLDLEKM</sequence>
<dbReference type="Pfam" id="PF00400">
    <property type="entry name" value="WD40"/>
    <property type="match status" value="4"/>
</dbReference>
<dbReference type="Proteomes" id="UP000009170">
    <property type="component" value="Unassembled WGS sequence"/>
</dbReference>
<proteinExistence type="predicted"/>
<dbReference type="Proteomes" id="UP000195557">
    <property type="component" value="Unassembled WGS sequence"/>
</dbReference>
<feature type="repeat" description="WD" evidence="5">
    <location>
        <begin position="226"/>
        <end position="252"/>
    </location>
</feature>
<dbReference type="Gene3D" id="2.130.10.10">
    <property type="entry name" value="YVTN repeat-like/Quinoprotein amine dehydrogenase"/>
    <property type="match status" value="1"/>
</dbReference>
<evidence type="ECO:0000313" key="9">
    <source>
        <dbReference type="Proteomes" id="UP000009170"/>
    </source>
</evidence>
<dbReference type="GO" id="GO:0032040">
    <property type="term" value="C:small-subunit processome"/>
    <property type="evidence" value="ECO:0007669"/>
    <property type="project" value="TreeGrafter"/>
</dbReference>
<keyword evidence="9" id="KW-1185">Reference proteome</keyword>
<dbReference type="PANTHER" id="PTHR19865">
    <property type="entry name" value="U3 SMALL NUCLEOLAR RNA INTERACTING PROTEIN 2"/>
    <property type="match status" value="1"/>
</dbReference>
<evidence type="ECO:0000313" key="8">
    <source>
        <dbReference type="EMBL" id="OUS47447.1"/>
    </source>
</evidence>
<dbReference type="InParanoid" id="Q015I5"/>
<dbReference type="EMBL" id="KZ155778">
    <property type="protein sequence ID" value="OUS47447.1"/>
    <property type="molecule type" value="Genomic_DNA"/>
</dbReference>
<name>Q015I5_OSTTA</name>
<dbReference type="InterPro" id="IPR019775">
    <property type="entry name" value="WD40_repeat_CS"/>
</dbReference>
<keyword evidence="3" id="KW-0677">Repeat</keyword>
<feature type="compositionally biased region" description="Acidic residues" evidence="6">
    <location>
        <begin position="22"/>
        <end position="40"/>
    </location>
</feature>
<feature type="region of interest" description="Disordered" evidence="6">
    <location>
        <begin position="1"/>
        <end position="74"/>
    </location>
</feature>
<dbReference type="AlphaFoldDB" id="Q015I5"/>
<gene>
    <name evidence="8" type="ORF">BE221DRAFT_191014</name>
    <name evidence="7" type="ORF">OT_ostta07g01810</name>
</gene>
<dbReference type="KEGG" id="ota:OT_ostta07g01810"/>
<dbReference type="PROSITE" id="PS50294">
    <property type="entry name" value="WD_REPEATS_REGION"/>
    <property type="match status" value="2"/>
</dbReference>
<comment type="subcellular location">
    <subcellularLocation>
        <location evidence="1">Nucleus</location>
    </subcellularLocation>
</comment>
<feature type="compositionally biased region" description="Acidic residues" evidence="6">
    <location>
        <begin position="94"/>
        <end position="105"/>
    </location>
</feature>
<feature type="region of interest" description="Disordered" evidence="6">
    <location>
        <begin position="92"/>
        <end position="111"/>
    </location>
</feature>
<dbReference type="OMA" id="CSLRIWK"/>
<reference evidence="7 9" key="1">
    <citation type="journal article" date="2006" name="Proc. Natl. Acad. Sci. U.S.A.">
        <title>Genome analysis of the smallest free-living eukaryote Ostreococcus tauri unveils many unique features.</title>
        <authorList>
            <person name="Derelle E."/>
            <person name="Ferraz C."/>
            <person name="Rombauts S."/>
            <person name="Rouze P."/>
            <person name="Worden A.Z."/>
            <person name="Robbens S."/>
            <person name="Partensky F."/>
            <person name="Degroeve S."/>
            <person name="Echeynie S."/>
            <person name="Cooke R."/>
            <person name="Saeys Y."/>
            <person name="Wuyts J."/>
            <person name="Jabbari K."/>
            <person name="Bowler C."/>
            <person name="Panaud O."/>
            <person name="Piegu B."/>
            <person name="Ball S.G."/>
            <person name="Ral J.-P."/>
            <person name="Bouget F.-Y."/>
            <person name="Piganeau G."/>
            <person name="De Baets B."/>
            <person name="Picard A."/>
            <person name="Delseny M."/>
            <person name="Demaille J."/>
            <person name="Van de Peer Y."/>
            <person name="Moreau H."/>
        </authorList>
    </citation>
    <scope>NUCLEOTIDE SEQUENCE [LARGE SCALE GENOMIC DNA]</scope>
    <source>
        <strain evidence="7 9">OTTH0595</strain>
    </source>
</reference>
<evidence type="ECO:0000256" key="3">
    <source>
        <dbReference type="ARBA" id="ARBA00022737"/>
    </source>
</evidence>
<accession>A0A1Y5IFN9</accession>
<accession>Q015I5</accession>
<evidence type="ECO:0000256" key="5">
    <source>
        <dbReference type="PROSITE-ProRule" id="PRU00221"/>
    </source>
</evidence>